<keyword evidence="2" id="KW-1185">Reference proteome</keyword>
<name>A0A453EIU7_AEGTS</name>
<organism evidence="1 2">
    <name type="scientific">Aegilops tauschii subsp. strangulata</name>
    <name type="common">Goatgrass</name>
    <dbReference type="NCBI Taxonomy" id="200361"/>
    <lineage>
        <taxon>Eukaryota</taxon>
        <taxon>Viridiplantae</taxon>
        <taxon>Streptophyta</taxon>
        <taxon>Embryophyta</taxon>
        <taxon>Tracheophyta</taxon>
        <taxon>Spermatophyta</taxon>
        <taxon>Magnoliopsida</taxon>
        <taxon>Liliopsida</taxon>
        <taxon>Poales</taxon>
        <taxon>Poaceae</taxon>
        <taxon>BOP clade</taxon>
        <taxon>Pooideae</taxon>
        <taxon>Triticodae</taxon>
        <taxon>Triticeae</taxon>
        <taxon>Triticinae</taxon>
        <taxon>Aegilops</taxon>
    </lineage>
</organism>
<protein>
    <submittedName>
        <fullName evidence="1">Uncharacterized protein</fullName>
    </submittedName>
</protein>
<dbReference type="Gramene" id="AET3Gv20357400.24">
    <property type="protein sequence ID" value="AET3Gv20357400.24"/>
    <property type="gene ID" value="AET3Gv20357400"/>
</dbReference>
<reference evidence="2" key="1">
    <citation type="journal article" date="2014" name="Science">
        <title>Ancient hybridizations among the ancestral genomes of bread wheat.</title>
        <authorList>
            <consortium name="International Wheat Genome Sequencing Consortium,"/>
            <person name="Marcussen T."/>
            <person name="Sandve S.R."/>
            <person name="Heier L."/>
            <person name="Spannagl M."/>
            <person name="Pfeifer M."/>
            <person name="Jakobsen K.S."/>
            <person name="Wulff B.B."/>
            <person name="Steuernagel B."/>
            <person name="Mayer K.F."/>
            <person name="Olsen O.A."/>
        </authorList>
    </citation>
    <scope>NUCLEOTIDE SEQUENCE [LARGE SCALE GENOMIC DNA]</scope>
    <source>
        <strain evidence="2">cv. AL8/78</strain>
    </source>
</reference>
<reference evidence="1" key="4">
    <citation type="submission" date="2019-03" db="UniProtKB">
        <authorList>
            <consortium name="EnsemblPlants"/>
        </authorList>
    </citation>
    <scope>IDENTIFICATION</scope>
</reference>
<reference evidence="2" key="2">
    <citation type="journal article" date="2017" name="Nat. Plants">
        <title>The Aegilops tauschii genome reveals multiple impacts of transposons.</title>
        <authorList>
            <person name="Zhao G."/>
            <person name="Zou C."/>
            <person name="Li K."/>
            <person name="Wang K."/>
            <person name="Li T."/>
            <person name="Gao L."/>
            <person name="Zhang X."/>
            <person name="Wang H."/>
            <person name="Yang Z."/>
            <person name="Liu X."/>
            <person name="Jiang W."/>
            <person name="Mao L."/>
            <person name="Kong X."/>
            <person name="Jiao Y."/>
            <person name="Jia J."/>
        </authorList>
    </citation>
    <scope>NUCLEOTIDE SEQUENCE [LARGE SCALE GENOMIC DNA]</scope>
    <source>
        <strain evidence="2">cv. AL8/78</strain>
    </source>
</reference>
<dbReference type="EnsemblPlants" id="AET3Gv20357400.24">
    <property type="protein sequence ID" value="AET3Gv20357400.24"/>
    <property type="gene ID" value="AET3Gv20357400"/>
</dbReference>
<reference evidence="1" key="5">
    <citation type="journal article" date="2021" name="G3 (Bethesda)">
        <title>Aegilops tauschii genome assembly Aet v5.0 features greater sequence contiguity and improved annotation.</title>
        <authorList>
            <person name="Wang L."/>
            <person name="Zhu T."/>
            <person name="Rodriguez J.C."/>
            <person name="Deal K.R."/>
            <person name="Dubcovsky J."/>
            <person name="McGuire P.E."/>
            <person name="Lux T."/>
            <person name="Spannagl M."/>
            <person name="Mayer K.F.X."/>
            <person name="Baldrich P."/>
            <person name="Meyers B.C."/>
            <person name="Huo N."/>
            <person name="Gu Y.Q."/>
            <person name="Zhou H."/>
            <person name="Devos K.M."/>
            <person name="Bennetzen J.L."/>
            <person name="Unver T."/>
            <person name="Budak H."/>
            <person name="Gulick P.J."/>
            <person name="Galiba G."/>
            <person name="Kalapos B."/>
            <person name="Nelson D.R."/>
            <person name="Li P."/>
            <person name="You F.M."/>
            <person name="Luo M.C."/>
            <person name="Dvorak J."/>
        </authorList>
    </citation>
    <scope>NUCLEOTIDE SEQUENCE [LARGE SCALE GENOMIC DNA]</scope>
    <source>
        <strain evidence="1">cv. AL8/78</strain>
    </source>
</reference>
<dbReference type="Proteomes" id="UP000015105">
    <property type="component" value="Chromosome 3D"/>
</dbReference>
<proteinExistence type="predicted"/>
<evidence type="ECO:0000313" key="2">
    <source>
        <dbReference type="Proteomes" id="UP000015105"/>
    </source>
</evidence>
<reference evidence="1" key="3">
    <citation type="journal article" date="2017" name="Nature">
        <title>Genome sequence of the progenitor of the wheat D genome Aegilops tauschii.</title>
        <authorList>
            <person name="Luo M.C."/>
            <person name="Gu Y.Q."/>
            <person name="Puiu D."/>
            <person name="Wang H."/>
            <person name="Twardziok S.O."/>
            <person name="Deal K.R."/>
            <person name="Huo N."/>
            <person name="Zhu T."/>
            <person name="Wang L."/>
            <person name="Wang Y."/>
            <person name="McGuire P.E."/>
            <person name="Liu S."/>
            <person name="Long H."/>
            <person name="Ramasamy R.K."/>
            <person name="Rodriguez J.C."/>
            <person name="Van S.L."/>
            <person name="Yuan L."/>
            <person name="Wang Z."/>
            <person name="Xia Z."/>
            <person name="Xiao L."/>
            <person name="Anderson O.D."/>
            <person name="Ouyang S."/>
            <person name="Liang Y."/>
            <person name="Zimin A.V."/>
            <person name="Pertea G."/>
            <person name="Qi P."/>
            <person name="Bennetzen J.L."/>
            <person name="Dai X."/>
            <person name="Dawson M.W."/>
            <person name="Muller H.G."/>
            <person name="Kugler K."/>
            <person name="Rivarola-Duarte L."/>
            <person name="Spannagl M."/>
            <person name="Mayer K.F.X."/>
            <person name="Lu F.H."/>
            <person name="Bevan M.W."/>
            <person name="Leroy P."/>
            <person name="Li P."/>
            <person name="You F.M."/>
            <person name="Sun Q."/>
            <person name="Liu Z."/>
            <person name="Lyons E."/>
            <person name="Wicker T."/>
            <person name="Salzberg S.L."/>
            <person name="Devos K.M."/>
            <person name="Dvorak J."/>
        </authorList>
    </citation>
    <scope>NUCLEOTIDE SEQUENCE [LARGE SCALE GENOMIC DNA]</scope>
    <source>
        <strain evidence="1">cv. AL8/78</strain>
    </source>
</reference>
<dbReference type="AlphaFoldDB" id="A0A453EIU7"/>
<sequence length="67" mass="8035">MDLKIRIRSYLTNLTLFKITLTTTMQRPHQGRQAKIGRKQSKMNGSFYREIYLDLYMLEFMRTGLIC</sequence>
<accession>A0A453EIU7</accession>
<evidence type="ECO:0000313" key="1">
    <source>
        <dbReference type="EnsemblPlants" id="AET3Gv20357400.24"/>
    </source>
</evidence>